<name>A0A6I1FI79_9BACI</name>
<evidence type="ECO:0000313" key="2">
    <source>
        <dbReference type="EMBL" id="KAB7705943.1"/>
    </source>
</evidence>
<feature type="region of interest" description="Disordered" evidence="1">
    <location>
        <begin position="1"/>
        <end position="28"/>
    </location>
</feature>
<dbReference type="Proteomes" id="UP000429595">
    <property type="component" value="Unassembled WGS sequence"/>
</dbReference>
<sequence>MTKEMRNIHSGNSDPHVDGKNEGIISDPLGASQMGIRIDPKQSESPYRVTALKKDEEMESFKQFFDGEK</sequence>
<protein>
    <submittedName>
        <fullName evidence="2">Uncharacterized protein</fullName>
    </submittedName>
</protein>
<accession>A0A6I1FI79</accession>
<comment type="caution">
    <text evidence="2">The sequence shown here is derived from an EMBL/GenBank/DDBJ whole genome shotgun (WGS) entry which is preliminary data.</text>
</comment>
<gene>
    <name evidence="2" type="ORF">F9802_12820</name>
</gene>
<dbReference type="AlphaFoldDB" id="A0A6I1FI79"/>
<dbReference type="RefSeq" id="WP_152152529.1">
    <property type="nucleotide sequence ID" value="NZ_WEIO01000007.1"/>
</dbReference>
<organism evidence="2 3">
    <name type="scientific">Bacillus aerolatus</name>
    <dbReference type="NCBI Taxonomy" id="2653354"/>
    <lineage>
        <taxon>Bacteria</taxon>
        <taxon>Bacillati</taxon>
        <taxon>Bacillota</taxon>
        <taxon>Bacilli</taxon>
        <taxon>Bacillales</taxon>
        <taxon>Bacillaceae</taxon>
        <taxon>Bacillus</taxon>
    </lineage>
</organism>
<reference evidence="2 3" key="1">
    <citation type="submission" date="2019-10" db="EMBL/GenBank/DDBJ databases">
        <title>Bacillus aerolatum sp. nov., isolated from bioaerosol of sport playgrounds.</title>
        <authorList>
            <person name="Chen P."/>
            <person name="Zhang G."/>
        </authorList>
    </citation>
    <scope>NUCLEOTIDE SEQUENCE [LARGE SCALE GENOMIC DNA]</scope>
    <source>
        <strain evidence="2 3">CX253</strain>
    </source>
</reference>
<keyword evidence="3" id="KW-1185">Reference proteome</keyword>
<evidence type="ECO:0000256" key="1">
    <source>
        <dbReference type="SAM" id="MobiDB-lite"/>
    </source>
</evidence>
<proteinExistence type="predicted"/>
<evidence type="ECO:0000313" key="3">
    <source>
        <dbReference type="Proteomes" id="UP000429595"/>
    </source>
</evidence>
<dbReference type="EMBL" id="WEIO01000007">
    <property type="protein sequence ID" value="KAB7705943.1"/>
    <property type="molecule type" value="Genomic_DNA"/>
</dbReference>